<dbReference type="CDD" id="cd07717">
    <property type="entry name" value="RNaseZ_ZiPD-like_MBL-fold"/>
    <property type="match status" value="1"/>
</dbReference>
<evidence type="ECO:0000256" key="1">
    <source>
        <dbReference type="ARBA" id="ARBA00011738"/>
    </source>
</evidence>
<feature type="binding site" evidence="8">
    <location>
        <position position="267"/>
    </location>
    <ligand>
        <name>Zn(2+)</name>
        <dbReference type="ChEBI" id="CHEBI:29105"/>
        <label>2</label>
        <note>catalytic</note>
    </ligand>
</feature>
<reference evidence="9 10" key="1">
    <citation type="submission" date="2024-01" db="EMBL/GenBank/DDBJ databases">
        <title>Niabella digestum sp. nov., isolated from waste digestion system.</title>
        <authorList>
            <person name="Zhang L."/>
        </authorList>
    </citation>
    <scope>NUCLEOTIDE SEQUENCE [LARGE SCALE GENOMIC DNA]</scope>
    <source>
        <strain evidence="9 10">A18</strain>
    </source>
</reference>
<keyword evidence="6 8" id="KW-0378">Hydrolase</keyword>
<evidence type="ECO:0000256" key="4">
    <source>
        <dbReference type="ARBA" id="ARBA00022723"/>
    </source>
</evidence>
<feature type="binding site" evidence="8">
    <location>
        <position position="139"/>
    </location>
    <ligand>
        <name>Zn(2+)</name>
        <dbReference type="ChEBI" id="CHEBI:29105"/>
        <label>1</label>
        <note>catalytic</note>
    </ligand>
</feature>
<protein>
    <recommendedName>
        <fullName evidence="8">Ribonuclease Z</fullName>
        <shortName evidence="8">RNase Z</shortName>
        <ecNumber evidence="8">3.1.26.11</ecNumber>
    </recommendedName>
    <alternativeName>
        <fullName evidence="8">tRNA 3 endonuclease</fullName>
    </alternativeName>
    <alternativeName>
        <fullName evidence="8">tRNase Z</fullName>
    </alternativeName>
</protein>
<sequence length="302" mass="34456">MFGVTILGNNSAVPAFDRHPTSQVLTLNNRNILIDCGEGTQIQLIKYKIRRSRISHIFISHLHGDHYFGLIGLITSFALLGRQQPLTIVAPDPLQRIIELQLQVADTKLGFELNFITIKETGPLLQLPDVEVRCFRTDHRIECYGFVFKEVRNLRRLNIEKVKEYNIPLSFYDNLQRGEDYNANDGSIIANAILTTPAPKPRVYAFCADTRYDERILEHIHGADMIYHETTYHDALAQMATERFHSTTKQAGRIAQLAGVKKLLIGHFSSKYDSLKEFEIETREVFPNTDLALEGVSYLIPQ</sequence>
<dbReference type="Proteomes" id="UP001357452">
    <property type="component" value="Unassembled WGS sequence"/>
</dbReference>
<keyword evidence="7 8" id="KW-0862">Zinc</keyword>
<evidence type="ECO:0000256" key="3">
    <source>
        <dbReference type="ARBA" id="ARBA00022722"/>
    </source>
</evidence>
<feature type="binding site" evidence="8">
    <location>
        <position position="209"/>
    </location>
    <ligand>
        <name>Zn(2+)</name>
        <dbReference type="ChEBI" id="CHEBI:29105"/>
        <label>2</label>
        <note>catalytic</note>
    </ligand>
</feature>
<name>A0ABU7RHQ8_9BACT</name>
<feature type="binding site" evidence="8">
    <location>
        <position position="209"/>
    </location>
    <ligand>
        <name>Zn(2+)</name>
        <dbReference type="ChEBI" id="CHEBI:29105"/>
        <label>1</label>
        <note>catalytic</note>
    </ligand>
</feature>
<comment type="subunit">
    <text evidence="1 8">Homodimer.</text>
</comment>
<evidence type="ECO:0000256" key="6">
    <source>
        <dbReference type="ARBA" id="ARBA00022801"/>
    </source>
</evidence>
<comment type="caution">
    <text evidence="9">The sequence shown here is derived from an EMBL/GenBank/DDBJ whole genome shotgun (WGS) entry which is preliminary data.</text>
</comment>
<keyword evidence="3 8" id="KW-0540">Nuclease</keyword>
<dbReference type="PANTHER" id="PTHR46018:SF2">
    <property type="entry name" value="ZINC PHOSPHODIESTERASE ELAC PROTEIN 1"/>
    <property type="match status" value="1"/>
</dbReference>
<dbReference type="RefSeq" id="WP_330974949.1">
    <property type="nucleotide sequence ID" value="NZ_JAZGLY010000005.1"/>
</dbReference>
<gene>
    <name evidence="8" type="primary">rnz</name>
    <name evidence="9" type="ORF">V2H41_09660</name>
</gene>
<dbReference type="Gene3D" id="3.60.15.10">
    <property type="entry name" value="Ribonuclease Z/Hydroxyacylglutathione hydrolase-like"/>
    <property type="match status" value="1"/>
</dbReference>
<keyword evidence="4 8" id="KW-0479">Metal-binding</keyword>
<feature type="binding site" evidence="8">
    <location>
        <position position="65"/>
    </location>
    <ligand>
        <name>Zn(2+)</name>
        <dbReference type="ChEBI" id="CHEBI:29105"/>
        <label>2</label>
        <note>catalytic</note>
    </ligand>
</feature>
<dbReference type="EC" id="3.1.26.11" evidence="8"/>
<keyword evidence="2 8" id="KW-0819">tRNA processing</keyword>
<keyword evidence="5 8" id="KW-0255">Endonuclease</keyword>
<feature type="binding site" evidence="8">
    <location>
        <position position="61"/>
    </location>
    <ligand>
        <name>Zn(2+)</name>
        <dbReference type="ChEBI" id="CHEBI:29105"/>
        <label>1</label>
        <note>catalytic</note>
    </ligand>
</feature>
<keyword evidence="10" id="KW-1185">Reference proteome</keyword>
<dbReference type="Pfam" id="PF23023">
    <property type="entry name" value="Anti-Pycsar_Apyc1"/>
    <property type="match status" value="1"/>
</dbReference>
<dbReference type="SUPFAM" id="SSF56281">
    <property type="entry name" value="Metallo-hydrolase/oxidoreductase"/>
    <property type="match status" value="1"/>
</dbReference>
<dbReference type="PANTHER" id="PTHR46018">
    <property type="entry name" value="ZINC PHOSPHODIESTERASE ELAC PROTEIN 1"/>
    <property type="match status" value="1"/>
</dbReference>
<dbReference type="NCBIfam" id="TIGR02651">
    <property type="entry name" value="RNase_Z"/>
    <property type="match status" value="1"/>
</dbReference>
<evidence type="ECO:0000256" key="2">
    <source>
        <dbReference type="ARBA" id="ARBA00022694"/>
    </source>
</evidence>
<comment type="catalytic activity">
    <reaction evidence="8">
        <text>Endonucleolytic cleavage of RNA, removing extra 3' nucleotides from tRNA precursor, generating 3' termini of tRNAs. A 3'-hydroxy group is left at the tRNA terminus and a 5'-phosphoryl group is left at the trailer molecule.</text>
        <dbReference type="EC" id="3.1.26.11"/>
    </reaction>
</comment>
<evidence type="ECO:0000256" key="7">
    <source>
        <dbReference type="ARBA" id="ARBA00022833"/>
    </source>
</evidence>
<dbReference type="InterPro" id="IPR036866">
    <property type="entry name" value="RibonucZ/Hydroxyglut_hydro"/>
</dbReference>
<comment type="cofactor">
    <cofactor evidence="8">
        <name>Zn(2+)</name>
        <dbReference type="ChEBI" id="CHEBI:29105"/>
    </cofactor>
    <text evidence="8">Binds 2 Zn(2+) ions.</text>
</comment>
<organism evidence="9 10">
    <name type="scientific">Niabella digestorum</name>
    <dbReference type="NCBI Taxonomy" id="3117701"/>
    <lineage>
        <taxon>Bacteria</taxon>
        <taxon>Pseudomonadati</taxon>
        <taxon>Bacteroidota</taxon>
        <taxon>Chitinophagia</taxon>
        <taxon>Chitinophagales</taxon>
        <taxon>Chitinophagaceae</taxon>
        <taxon>Niabella</taxon>
    </lineage>
</organism>
<feature type="binding site" evidence="8">
    <location>
        <position position="66"/>
    </location>
    <ligand>
        <name>Zn(2+)</name>
        <dbReference type="ChEBI" id="CHEBI:29105"/>
        <label>2</label>
        <note>catalytic</note>
    </ligand>
</feature>
<accession>A0ABU7RHQ8</accession>
<dbReference type="GO" id="GO:0042781">
    <property type="term" value="F:3'-tRNA processing endoribonuclease activity"/>
    <property type="evidence" value="ECO:0007669"/>
    <property type="project" value="UniProtKB-EC"/>
</dbReference>
<evidence type="ECO:0000256" key="5">
    <source>
        <dbReference type="ARBA" id="ARBA00022759"/>
    </source>
</evidence>
<feature type="active site" description="Proton acceptor" evidence="8">
    <location>
        <position position="65"/>
    </location>
</feature>
<proteinExistence type="inferred from homology"/>
<dbReference type="NCBIfam" id="NF000801">
    <property type="entry name" value="PRK00055.1-3"/>
    <property type="match status" value="1"/>
</dbReference>
<comment type="similarity">
    <text evidence="8">Belongs to the RNase Z family.</text>
</comment>
<evidence type="ECO:0000313" key="10">
    <source>
        <dbReference type="Proteomes" id="UP001357452"/>
    </source>
</evidence>
<evidence type="ECO:0000313" key="9">
    <source>
        <dbReference type="EMBL" id="MEE6187540.1"/>
    </source>
</evidence>
<evidence type="ECO:0000256" key="8">
    <source>
        <dbReference type="HAMAP-Rule" id="MF_01818"/>
    </source>
</evidence>
<dbReference type="HAMAP" id="MF_01818">
    <property type="entry name" value="RNase_Z_BN"/>
    <property type="match status" value="1"/>
</dbReference>
<dbReference type="EMBL" id="JAZGLY010000005">
    <property type="protein sequence ID" value="MEE6187540.1"/>
    <property type="molecule type" value="Genomic_DNA"/>
</dbReference>
<dbReference type="InterPro" id="IPR013471">
    <property type="entry name" value="RNase_Z/BN"/>
</dbReference>
<feature type="binding site" evidence="8">
    <location>
        <position position="63"/>
    </location>
    <ligand>
        <name>Zn(2+)</name>
        <dbReference type="ChEBI" id="CHEBI:29105"/>
        <label>1</label>
        <note>catalytic</note>
    </ligand>
</feature>
<comment type="function">
    <text evidence="8">Zinc phosphodiesterase, which displays some tRNA 3'-processing endonuclease activity. Probably involved in tRNA maturation, by removing a 3'-trailer from precursor tRNA.</text>
</comment>